<sequence length="677" mass="75243">MQEISEHEWVNMIQESEQIAALQKLANLESGKSEVHAENLAPQKPVEAVQVHNAVDEVRQIIEEQSKSDEASKIKEEVPAPAPVEEKAKLEPRRNVPHIPMALQPQAGFGTPQEEIDRLYDYMTKQIECPDLHYVGTPGNKGKYQDGAYAGCLADGWWPKKGEPCLGYSFGIDYEWSWDEGMEALGCQVHSFDPGMYDEPEHAKHTENIFFHRYGLGDVDSDALYQTALRDYAYRKKYGDAKLNELRKWKVRTLPSIIDELGHRGRIIDAVKIDIEGPRHGYEDKTIRSILETGAWKCIRQLSLELHVFGPAKDANYIRLQYSVMKALEEHGFKLFDVKESFGRDMSDIKQKITTVLPGLIIASAKGWSSSSQWGPDAEYDGDYVGMECGGTITGSQMIVSPTLEMYVGNANGDTAPFYYSSVHCTWNIQLDPSVTSFDLVAKSFAVEESSNCIKDYLLVSDANGHDTYYCGLVNPASLRRRRSNDDAAATRLRRDVTTVETGLRTVTVQGNTATIVFETDDSIVYKGFEICVVYDGDYSCLEEGNASTTSSSSTTSAPSTVLSPTDAWSQIVKASDEISFAVRDFYAALPGLGANSKLASKKMDRFNNFFNKMDILQERRRASADACEFPAGSNDHSAFLAPVDSADVCVKLQGLFACLASFADAFVCVDNEESYQ</sequence>
<evidence type="ECO:0000256" key="2">
    <source>
        <dbReference type="PROSITE-ProRule" id="PRU00059"/>
    </source>
</evidence>
<keyword evidence="1" id="KW-1015">Disulfide bond</keyword>
<protein>
    <submittedName>
        <fullName evidence="4">Oidioi.mRNA.OKI2018_I69.chr2.g4247.t1.cds</fullName>
    </submittedName>
</protein>
<comment type="caution">
    <text evidence="2">Lacks conserved residue(s) required for the propagation of feature annotation.</text>
</comment>
<organism evidence="4 5">
    <name type="scientific">Oikopleura dioica</name>
    <name type="common">Tunicate</name>
    <dbReference type="NCBI Taxonomy" id="34765"/>
    <lineage>
        <taxon>Eukaryota</taxon>
        <taxon>Metazoa</taxon>
        <taxon>Chordata</taxon>
        <taxon>Tunicata</taxon>
        <taxon>Appendicularia</taxon>
        <taxon>Copelata</taxon>
        <taxon>Oikopleuridae</taxon>
        <taxon>Oikopleura</taxon>
    </lineage>
</organism>
<dbReference type="PANTHER" id="PTHR32026">
    <property type="entry name" value="METHYLTRANSFERASE-LIKE PROTEIN 24"/>
    <property type="match status" value="1"/>
</dbReference>
<accession>A0ABN7SWR1</accession>
<reference evidence="4 5" key="1">
    <citation type="submission" date="2021-04" db="EMBL/GenBank/DDBJ databases">
        <authorList>
            <person name="Bliznina A."/>
        </authorList>
    </citation>
    <scope>NUCLEOTIDE SEQUENCE [LARGE SCALE GENOMIC DNA]</scope>
</reference>
<dbReference type="EMBL" id="OU015567">
    <property type="protein sequence ID" value="CAG5109752.1"/>
    <property type="molecule type" value="Genomic_DNA"/>
</dbReference>
<dbReference type="InterPro" id="IPR035914">
    <property type="entry name" value="Sperma_CUB_dom_sf"/>
</dbReference>
<evidence type="ECO:0000256" key="1">
    <source>
        <dbReference type="ARBA" id="ARBA00023157"/>
    </source>
</evidence>
<dbReference type="InterPro" id="IPR025714">
    <property type="entry name" value="Methyltranfer_dom"/>
</dbReference>
<dbReference type="CDD" id="cd00041">
    <property type="entry name" value="CUB"/>
    <property type="match status" value="1"/>
</dbReference>
<dbReference type="Pfam" id="PF13383">
    <property type="entry name" value="Methyltransf_22"/>
    <property type="match status" value="1"/>
</dbReference>
<evidence type="ECO:0000313" key="4">
    <source>
        <dbReference type="EMBL" id="CAG5109752.1"/>
    </source>
</evidence>
<dbReference type="InterPro" id="IPR000859">
    <property type="entry name" value="CUB_dom"/>
</dbReference>
<gene>
    <name evidence="4" type="ORF">OKIOD_LOCUS13012</name>
</gene>
<dbReference type="InterPro" id="IPR026913">
    <property type="entry name" value="METTL24"/>
</dbReference>
<dbReference type="Pfam" id="PF00431">
    <property type="entry name" value="CUB"/>
    <property type="match status" value="1"/>
</dbReference>
<dbReference type="PROSITE" id="PS01180">
    <property type="entry name" value="CUB"/>
    <property type="match status" value="1"/>
</dbReference>
<dbReference type="Gene3D" id="2.60.120.290">
    <property type="entry name" value="Spermadhesin, CUB domain"/>
    <property type="match status" value="1"/>
</dbReference>
<dbReference type="Proteomes" id="UP001158576">
    <property type="component" value="Chromosome 2"/>
</dbReference>
<dbReference type="SMART" id="SM00042">
    <property type="entry name" value="CUB"/>
    <property type="match status" value="1"/>
</dbReference>
<name>A0ABN7SWR1_OIKDI</name>
<feature type="domain" description="CUB" evidence="3">
    <location>
        <begin position="389"/>
        <end position="536"/>
    </location>
</feature>
<keyword evidence="5" id="KW-1185">Reference proteome</keyword>
<proteinExistence type="predicted"/>
<dbReference type="SUPFAM" id="SSF49854">
    <property type="entry name" value="Spermadhesin, CUB domain"/>
    <property type="match status" value="1"/>
</dbReference>
<evidence type="ECO:0000259" key="3">
    <source>
        <dbReference type="PROSITE" id="PS01180"/>
    </source>
</evidence>
<dbReference type="PANTHER" id="PTHR32026:SF10">
    <property type="entry name" value="METHYLTRANSFERASE-LIKE PROTEIN 24-RELATED"/>
    <property type="match status" value="1"/>
</dbReference>
<evidence type="ECO:0000313" key="5">
    <source>
        <dbReference type="Proteomes" id="UP001158576"/>
    </source>
</evidence>